<organism evidence="1">
    <name type="scientific">Arion vulgaris</name>
    <dbReference type="NCBI Taxonomy" id="1028688"/>
    <lineage>
        <taxon>Eukaryota</taxon>
        <taxon>Metazoa</taxon>
        <taxon>Spiralia</taxon>
        <taxon>Lophotrochozoa</taxon>
        <taxon>Mollusca</taxon>
        <taxon>Gastropoda</taxon>
        <taxon>Heterobranchia</taxon>
        <taxon>Euthyneura</taxon>
        <taxon>Panpulmonata</taxon>
        <taxon>Eupulmonata</taxon>
        <taxon>Stylommatophora</taxon>
        <taxon>Helicina</taxon>
        <taxon>Arionoidea</taxon>
        <taxon>Arionidae</taxon>
        <taxon>Arion</taxon>
    </lineage>
</organism>
<dbReference type="EMBL" id="HACG01051888">
    <property type="protein sequence ID" value="CEK98759.1"/>
    <property type="molecule type" value="Transcribed_RNA"/>
</dbReference>
<reference evidence="1" key="1">
    <citation type="submission" date="2014-12" db="EMBL/GenBank/DDBJ databases">
        <title>Insight into the proteome of Arion vulgaris.</title>
        <authorList>
            <person name="Aradska J."/>
            <person name="Bulat T."/>
            <person name="Smidak R."/>
            <person name="Sarate P."/>
            <person name="Gangsoo J."/>
            <person name="Sialana F."/>
            <person name="Bilban M."/>
            <person name="Lubec G."/>
        </authorList>
    </citation>
    <scope>NUCLEOTIDE SEQUENCE</scope>
    <source>
        <tissue evidence="1">Skin</tissue>
    </source>
</reference>
<proteinExistence type="predicted"/>
<dbReference type="AlphaFoldDB" id="A0A0B7BZU1"/>
<evidence type="ECO:0000313" key="1">
    <source>
        <dbReference type="EMBL" id="CEK98759.1"/>
    </source>
</evidence>
<name>A0A0B7BZU1_9EUPU</name>
<feature type="non-terminal residue" evidence="1">
    <location>
        <position position="1"/>
    </location>
</feature>
<feature type="non-terminal residue" evidence="1">
    <location>
        <position position="74"/>
    </location>
</feature>
<sequence>RILKQELRPEPNISSRLSQLEADILKLVAPTTDVNLISNVETSQVRFLNSVDNLNTGDSVLLRVDLYDGYGNAK</sequence>
<gene>
    <name evidence="1" type="primary">ORF219515</name>
</gene>
<accession>A0A0B7BZU1</accession>
<protein>
    <submittedName>
        <fullName evidence="1">Uncharacterized protein</fullName>
    </submittedName>
</protein>